<dbReference type="Proteomes" id="UP000006589">
    <property type="component" value="Chromosome"/>
</dbReference>
<dbReference type="eggNOG" id="COG4223">
    <property type="taxonomic scope" value="Bacteria"/>
</dbReference>
<protein>
    <submittedName>
        <fullName evidence="3">Uncharacterized protein</fullName>
    </submittedName>
</protein>
<evidence type="ECO:0000313" key="3">
    <source>
        <dbReference type="EMBL" id="ACB24917.1"/>
    </source>
</evidence>
<feature type="compositionally biased region" description="Low complexity" evidence="1">
    <location>
        <begin position="184"/>
        <end position="197"/>
    </location>
</feature>
<dbReference type="OrthoDB" id="7926359at2"/>
<dbReference type="HOGENOM" id="CLU_082699_0_0_5"/>
<accession>B1M440</accession>
<dbReference type="STRING" id="426355.Mrad2831_2933"/>
<dbReference type="EMBL" id="CP001001">
    <property type="protein sequence ID" value="ACB24917.1"/>
    <property type="molecule type" value="Genomic_DNA"/>
</dbReference>
<keyword evidence="2" id="KW-0472">Membrane</keyword>
<feature type="transmembrane region" description="Helical" evidence="2">
    <location>
        <begin position="59"/>
        <end position="79"/>
    </location>
</feature>
<gene>
    <name evidence="3" type="ordered locus">Mrad2831_2933</name>
</gene>
<evidence type="ECO:0000256" key="2">
    <source>
        <dbReference type="SAM" id="Phobius"/>
    </source>
</evidence>
<feature type="region of interest" description="Disordered" evidence="1">
    <location>
        <begin position="183"/>
        <end position="232"/>
    </location>
</feature>
<reference evidence="3 4" key="1">
    <citation type="submission" date="2008-03" db="EMBL/GenBank/DDBJ databases">
        <title>Complete sequence of chromosome of Methylobacterium radiotolerans JCM 2831.</title>
        <authorList>
            <consortium name="US DOE Joint Genome Institute"/>
            <person name="Copeland A."/>
            <person name="Lucas S."/>
            <person name="Lapidus A."/>
            <person name="Glavina del Rio T."/>
            <person name="Dalin E."/>
            <person name="Tice H."/>
            <person name="Bruce D."/>
            <person name="Goodwin L."/>
            <person name="Pitluck S."/>
            <person name="Kiss H."/>
            <person name="Brettin T."/>
            <person name="Detter J.C."/>
            <person name="Han C."/>
            <person name="Kuske C.R."/>
            <person name="Schmutz J."/>
            <person name="Larimer F."/>
            <person name="Land M."/>
            <person name="Hauser L."/>
            <person name="Kyrpides N."/>
            <person name="Mikhailova N."/>
            <person name="Marx C.J."/>
            <person name="Richardson P."/>
        </authorList>
    </citation>
    <scope>NUCLEOTIDE SEQUENCE [LARGE SCALE GENOMIC DNA]</scope>
    <source>
        <strain evidence="4">ATCC 27329 / DSM 1819 / JCM 2831 / NBRC 15690 / NCIMB 10815 / 0-1</strain>
    </source>
</reference>
<sequence>MTKIEAKQAGSPGVSPADLLRAAVTGKTEAAAAANETPASPAAARFTMASLSRLDPKRFAVPGATLAIGVFLGGGVMALSRPASVRPDALAALETTLDAGRTETVRLAADIAQLHTVLANLRASTDVARKEAASRSTALGERLAQVDKSLNGKISALGERLEQVERDHNTRLSGLAAQLDRRAAATPAAAKTEPTQTGSIGEPARAVEAKPEVKVADAKVSEPKPKPAASDKPPVIEGWALRDVYEGTAILENRRRRLVEVAPGDVIPGVGRVEGVERHGREWVVVTRQGLVTAQAW</sequence>
<proteinExistence type="predicted"/>
<keyword evidence="2" id="KW-1133">Transmembrane helix</keyword>
<organism evidence="3 4">
    <name type="scientific">Methylobacterium radiotolerans (strain ATCC 27329 / DSM 1819 / JCM 2831 / NBRC 15690 / NCIMB 10815 / 0-1)</name>
    <dbReference type="NCBI Taxonomy" id="426355"/>
    <lineage>
        <taxon>Bacteria</taxon>
        <taxon>Pseudomonadati</taxon>
        <taxon>Pseudomonadota</taxon>
        <taxon>Alphaproteobacteria</taxon>
        <taxon>Hyphomicrobiales</taxon>
        <taxon>Methylobacteriaceae</taxon>
        <taxon>Methylobacterium</taxon>
    </lineage>
</organism>
<dbReference type="GeneID" id="6138977"/>
<name>B1M440_METRJ</name>
<keyword evidence="2" id="KW-0812">Transmembrane</keyword>
<dbReference type="AlphaFoldDB" id="B1M440"/>
<dbReference type="RefSeq" id="WP_012319884.1">
    <property type="nucleotide sequence ID" value="NC_010505.1"/>
</dbReference>
<dbReference type="KEGG" id="mrd:Mrad2831_2933"/>
<evidence type="ECO:0000313" key="4">
    <source>
        <dbReference type="Proteomes" id="UP000006589"/>
    </source>
</evidence>
<evidence type="ECO:0000256" key="1">
    <source>
        <dbReference type="SAM" id="MobiDB-lite"/>
    </source>
</evidence>
<dbReference type="PATRIC" id="fig|426355.14.peg.3001"/>
<feature type="compositionally biased region" description="Basic and acidic residues" evidence="1">
    <location>
        <begin position="205"/>
        <end position="225"/>
    </location>
</feature>